<dbReference type="OrthoDB" id="5762464at2"/>
<dbReference type="Proteomes" id="UP000245728">
    <property type="component" value="Chromosome"/>
</dbReference>
<name>A0A2S2E0Z1_9ALTE</name>
<evidence type="ECO:0000313" key="1">
    <source>
        <dbReference type="EMBL" id="AWL11304.1"/>
    </source>
</evidence>
<proteinExistence type="predicted"/>
<dbReference type="AlphaFoldDB" id="A0A2S2E0Z1"/>
<organism evidence="1 2">
    <name type="scientific">Saliniradius amylolyticus</name>
    <dbReference type="NCBI Taxonomy" id="2183582"/>
    <lineage>
        <taxon>Bacteria</taxon>
        <taxon>Pseudomonadati</taxon>
        <taxon>Pseudomonadota</taxon>
        <taxon>Gammaproteobacteria</taxon>
        <taxon>Alteromonadales</taxon>
        <taxon>Alteromonadaceae</taxon>
        <taxon>Saliniradius</taxon>
    </lineage>
</organism>
<keyword evidence="2" id="KW-1185">Reference proteome</keyword>
<dbReference type="RefSeq" id="WP_109338965.1">
    <property type="nucleotide sequence ID" value="NZ_CP029347.1"/>
</dbReference>
<sequence>MSDLRLTLPQLSLQMTTPTALGRGQDLSGLQLKVKLMNDTAITFMASNQPITVARSQVSGQLQTGQQYQLQQISANQYGLVAQATSTRDQVQLLSKSLSSSLSAKVMAAFASQQPGPLTLNGTVMESSRQQLSIKLSSGQHIQLPARPELSVKPGEAVKLELKQVQQQWQLTLTSAKSQQSTRLPLQPQQAASLAPVLVSGESAATLSKTQLQQWQQQLLIKSSKQELGQLLRQSPSPQIKLSYAEPGRLQARWSSPASPSATLRLDDQGIKQLKSLARPEPIGIKAPEAGDKPPTGLNISRITPRPEVLLSEQGLKLSPQLPPRPPSPIVNLAQQADASTRQQIVGLLRQLQSQQSSPAEGLNQLQATLKGLPKSGELGGLMNKISEQLNRSLPQGSRDDAQQLRQLLTLPALNITPTQLTTPTSQSGFMGGLVTLLQIALSARMTRHRPEQGTRLMEGLSQLIQARGEASAPTAGSQLPNLNNFAQLEQRHQLIRQLSSLLNQHPGSKIGAADAAIQGQELFHYTLPLGSAPHRDAELLIKREDLPEHNNPEESTGEKRWNLTMRLTIGEEQGLLAKAKLYRQELELHLYADQPHVKNKAEKYLPLLKERLETLGLTVTDTRCELGQIPKSLKPQPYHLFETHA</sequence>
<protein>
    <submittedName>
        <fullName evidence="1">Uncharacterized protein</fullName>
    </submittedName>
</protein>
<evidence type="ECO:0000313" key="2">
    <source>
        <dbReference type="Proteomes" id="UP000245728"/>
    </source>
</evidence>
<accession>A0A2S2E0Z1</accession>
<reference evidence="1 2" key="1">
    <citation type="submission" date="2018-05" db="EMBL/GenBank/DDBJ databases">
        <title>Salinimonas sp. HMF8227 Genome sequencing and assembly.</title>
        <authorList>
            <person name="Kang H."/>
            <person name="Kang J."/>
            <person name="Cha I."/>
            <person name="Kim H."/>
            <person name="Joh K."/>
        </authorList>
    </citation>
    <scope>NUCLEOTIDE SEQUENCE [LARGE SCALE GENOMIC DNA]</scope>
    <source>
        <strain evidence="1 2">HMF8227</strain>
    </source>
</reference>
<dbReference type="KEGG" id="salh:HMF8227_00808"/>
<gene>
    <name evidence="1" type="ORF">HMF8227_00808</name>
</gene>
<dbReference type="EMBL" id="CP029347">
    <property type="protein sequence ID" value="AWL11304.1"/>
    <property type="molecule type" value="Genomic_DNA"/>
</dbReference>